<evidence type="ECO:0000259" key="16">
    <source>
        <dbReference type="PROSITE" id="PS51192"/>
    </source>
</evidence>
<dbReference type="InterPro" id="IPR011545">
    <property type="entry name" value="DEAD/DEAH_box_helicase_dom"/>
</dbReference>
<dbReference type="CDD" id="cd04488">
    <property type="entry name" value="RecG_wedge_OBF"/>
    <property type="match status" value="1"/>
</dbReference>
<dbReference type="Pfam" id="PF00271">
    <property type="entry name" value="Helicase_C"/>
    <property type="match status" value="1"/>
</dbReference>
<evidence type="ECO:0000256" key="9">
    <source>
        <dbReference type="ARBA" id="ARBA00023172"/>
    </source>
</evidence>
<dbReference type="InterPro" id="IPR014001">
    <property type="entry name" value="Helicase_ATP-bd"/>
</dbReference>
<dbReference type="SUPFAM" id="SSF69008">
    <property type="entry name" value="RecG, N-terminal domain"/>
    <property type="match status" value="1"/>
</dbReference>
<evidence type="ECO:0000256" key="15">
    <source>
        <dbReference type="RuleBase" id="RU363016"/>
    </source>
</evidence>
<keyword evidence="8" id="KW-0238">DNA-binding</keyword>
<dbReference type="Gene3D" id="3.40.50.300">
    <property type="entry name" value="P-loop containing nucleotide triphosphate hydrolases"/>
    <property type="match status" value="2"/>
</dbReference>
<evidence type="ECO:0000256" key="11">
    <source>
        <dbReference type="ARBA" id="ARBA00023235"/>
    </source>
</evidence>
<dbReference type="InterPro" id="IPR027417">
    <property type="entry name" value="P-loop_NTPase"/>
</dbReference>
<dbReference type="InterPro" id="IPR045562">
    <property type="entry name" value="RecG_dom3_C"/>
</dbReference>
<dbReference type="EMBL" id="DTPE01000153">
    <property type="protein sequence ID" value="HGE75192.1"/>
    <property type="molecule type" value="Genomic_DNA"/>
</dbReference>
<evidence type="ECO:0000256" key="1">
    <source>
        <dbReference type="ARBA" id="ARBA00007504"/>
    </source>
</evidence>
<protein>
    <recommendedName>
        <fullName evidence="2 15">ATP-dependent DNA helicase RecG</fullName>
        <ecNumber evidence="13 15">5.6.2.4</ecNumber>
    </recommendedName>
</protein>
<dbReference type="Pfam" id="PF00270">
    <property type="entry name" value="DEAD"/>
    <property type="match status" value="1"/>
</dbReference>
<evidence type="ECO:0000256" key="4">
    <source>
        <dbReference type="ARBA" id="ARBA00022763"/>
    </source>
</evidence>
<feature type="domain" description="Helicase C-terminal" evidence="17">
    <location>
        <begin position="546"/>
        <end position="708"/>
    </location>
</feature>
<dbReference type="SMART" id="SM00490">
    <property type="entry name" value="HELICc"/>
    <property type="match status" value="1"/>
</dbReference>
<keyword evidence="5 15" id="KW-0378">Hydrolase</keyword>
<dbReference type="SMART" id="SM00487">
    <property type="entry name" value="DEXDc"/>
    <property type="match status" value="1"/>
</dbReference>
<dbReference type="GO" id="GO:0005524">
    <property type="term" value="F:ATP binding"/>
    <property type="evidence" value="ECO:0007669"/>
    <property type="project" value="UniProtKB-KW"/>
</dbReference>
<evidence type="ECO:0000256" key="7">
    <source>
        <dbReference type="ARBA" id="ARBA00022840"/>
    </source>
</evidence>
<dbReference type="PROSITE" id="PS51194">
    <property type="entry name" value="HELICASE_CTER"/>
    <property type="match status" value="1"/>
</dbReference>
<keyword evidence="10 15" id="KW-0234">DNA repair</keyword>
<dbReference type="NCBIfam" id="TIGR00643">
    <property type="entry name" value="recG"/>
    <property type="match status" value="1"/>
</dbReference>
<dbReference type="InterPro" id="IPR012340">
    <property type="entry name" value="NA-bd_OB-fold"/>
</dbReference>
<dbReference type="NCBIfam" id="NF008168">
    <property type="entry name" value="PRK10917.2-2"/>
    <property type="match status" value="1"/>
</dbReference>
<comment type="caution">
    <text evidence="18">The sequence shown here is derived from an EMBL/GenBank/DDBJ whole genome shotgun (WGS) entry which is preliminary data.</text>
</comment>
<evidence type="ECO:0000256" key="12">
    <source>
        <dbReference type="ARBA" id="ARBA00034617"/>
    </source>
</evidence>
<keyword evidence="6 15" id="KW-0347">Helicase</keyword>
<evidence type="ECO:0000256" key="2">
    <source>
        <dbReference type="ARBA" id="ARBA00017846"/>
    </source>
</evidence>
<dbReference type="EC" id="5.6.2.4" evidence="13 15"/>
<evidence type="ECO:0000256" key="5">
    <source>
        <dbReference type="ARBA" id="ARBA00022801"/>
    </source>
</evidence>
<dbReference type="CDD" id="cd17992">
    <property type="entry name" value="DEXHc_RecG"/>
    <property type="match status" value="1"/>
</dbReference>
<evidence type="ECO:0000256" key="14">
    <source>
        <dbReference type="ARBA" id="ARBA00048988"/>
    </source>
</evidence>
<dbReference type="GO" id="GO:0016787">
    <property type="term" value="F:hydrolase activity"/>
    <property type="evidence" value="ECO:0007669"/>
    <property type="project" value="UniProtKB-KW"/>
</dbReference>
<dbReference type="InterPro" id="IPR001650">
    <property type="entry name" value="Helicase_C-like"/>
</dbReference>
<dbReference type="PANTHER" id="PTHR47964">
    <property type="entry name" value="ATP-DEPENDENT DNA HELICASE HOMOLOG RECG, CHLOROPLASTIC"/>
    <property type="match status" value="1"/>
</dbReference>
<organism evidence="18">
    <name type="scientific">Mesoaciditoga lauensis</name>
    <dbReference type="NCBI Taxonomy" id="1495039"/>
    <lineage>
        <taxon>Bacteria</taxon>
        <taxon>Thermotogati</taxon>
        <taxon>Thermotogota</taxon>
        <taxon>Thermotogae</taxon>
        <taxon>Mesoaciditogales</taxon>
        <taxon>Mesoaciditogaceae</taxon>
        <taxon>Mesoaciditoga</taxon>
    </lineage>
</organism>
<comment type="catalytic activity">
    <reaction evidence="14 15">
        <text>ATP + H2O = ADP + phosphate + H(+)</text>
        <dbReference type="Rhea" id="RHEA:13065"/>
        <dbReference type="ChEBI" id="CHEBI:15377"/>
        <dbReference type="ChEBI" id="CHEBI:15378"/>
        <dbReference type="ChEBI" id="CHEBI:30616"/>
        <dbReference type="ChEBI" id="CHEBI:43474"/>
        <dbReference type="ChEBI" id="CHEBI:456216"/>
        <dbReference type="EC" id="5.6.2.4"/>
    </reaction>
</comment>
<evidence type="ECO:0000256" key="13">
    <source>
        <dbReference type="ARBA" id="ARBA00034808"/>
    </source>
</evidence>
<proteinExistence type="inferred from homology"/>
<dbReference type="GO" id="GO:0006310">
    <property type="term" value="P:DNA recombination"/>
    <property type="evidence" value="ECO:0007669"/>
    <property type="project" value="UniProtKB-UniRule"/>
</dbReference>
<comment type="function">
    <text evidence="15">Plays a critical role in recombination and DNA repair. Helps process Holliday junction intermediates to mature products by catalyzing branch migration. Has replication fork regression activity, unwinds stalled or blocked replication forks to make a HJ that can be resolved. Has a DNA unwinding activity characteristic of a DNA helicase with 3'-5' polarity.</text>
</comment>
<dbReference type="AlphaFoldDB" id="A0A7V3REQ6"/>
<dbReference type="Pfam" id="PF19833">
    <property type="entry name" value="RecG_dom3_C"/>
    <property type="match status" value="1"/>
</dbReference>
<dbReference type="Gene3D" id="1.20.120.630">
    <property type="entry name" value="RecG, N-terminal domain"/>
    <property type="match status" value="1"/>
</dbReference>
<dbReference type="SUPFAM" id="SSF50249">
    <property type="entry name" value="Nucleic acid-binding proteins"/>
    <property type="match status" value="1"/>
</dbReference>
<dbReference type="InterPro" id="IPR036845">
    <property type="entry name" value="RecG_N_sf"/>
</dbReference>
<accession>A0A7V3REQ6</accession>
<dbReference type="GO" id="GO:0006281">
    <property type="term" value="P:DNA repair"/>
    <property type="evidence" value="ECO:0007669"/>
    <property type="project" value="UniProtKB-UniRule"/>
</dbReference>
<evidence type="ECO:0000313" key="18">
    <source>
        <dbReference type="EMBL" id="HGE75192.1"/>
    </source>
</evidence>
<keyword evidence="9 15" id="KW-0233">DNA recombination</keyword>
<dbReference type="GO" id="GO:0043138">
    <property type="term" value="F:3'-5' DNA helicase activity"/>
    <property type="evidence" value="ECO:0007669"/>
    <property type="project" value="UniProtKB-EC"/>
</dbReference>
<sequence>MPLMLFEDFINSSEEKIKDVLTHTVDVHDFESFLKKSSKNVEGITDEVKERFLAFCDYFSNISSLPEERRNLRLNNGLLMIEKIRSENLISLPPAAEKIIDLDSDIKYAKKIGPSREEDLSRLNIYRIRDLFYHFPRLYDDWRRSLKITELQSGQRVSATAKIVNVEKVKVRNFKIVTVIVTDGFSNMYLVWFNQEYLYDKLVTAKTLAFSGIVKNENGKFKVYSPDFEIVDENISKISPIYDLTSGISQGVMRSIIEENVQYINAFKDPLPDELLKKRKLLDLRCALYGMHFPKSEYHLNAARRRLIYDEFFLLELSKLMIKNSIQSKAGISKAFTGVFAKKFISSLPFNLTMAQKKAISEIEKDLRDPRMMNRLLHGDVGSGKTVVAEIAALDTIESGFQVAFMAPTFVLASQHYERITSDLSKFGIKSGFLSGSTLPSEKQKIKDKIQNGELNLIIGTHALIQKDVIFKNLGLVIIDEQHKFGVKQRETLMSKGRAIDTLVMTATPIPRTLSMTLYGDLDVTVIDEMPKGRKNPKTFIVNNKKREEVYEFVKQDIAKGAGVFWIAPLIEESDKMDLSAVTKIYEEFKNGPFTAQKVALLHGRMTAEEKEEVMEKFLKKEIDLLVSTTVIEVGIDIPHAGAMIIEHPERFGLAQLHQLRGRVGRGGNESFCILLTNGSELERLRYFTHTFNGFDLAEYDLKLRGPGEFMGTRQHGMPEFKVANLVEDEKILLEAREDAIELMEKDQELSSHGELLQEINRRYGEKIKFVEVG</sequence>
<reference evidence="18" key="1">
    <citation type="journal article" date="2020" name="mSystems">
        <title>Genome- and Community-Level Interaction Insights into Carbon Utilization and Element Cycling Functions of Hydrothermarchaeota in Hydrothermal Sediment.</title>
        <authorList>
            <person name="Zhou Z."/>
            <person name="Liu Y."/>
            <person name="Xu W."/>
            <person name="Pan J."/>
            <person name="Luo Z.H."/>
            <person name="Li M."/>
        </authorList>
    </citation>
    <scope>NUCLEOTIDE SEQUENCE [LARGE SCALE GENOMIC DNA]</scope>
    <source>
        <strain evidence="18">SpSt-966</strain>
    </source>
</reference>
<keyword evidence="3 15" id="KW-0547">Nucleotide-binding</keyword>
<dbReference type="SUPFAM" id="SSF52540">
    <property type="entry name" value="P-loop containing nucleoside triphosphate hydrolases"/>
    <property type="match status" value="2"/>
</dbReference>
<dbReference type="PROSITE" id="PS51192">
    <property type="entry name" value="HELICASE_ATP_BIND_1"/>
    <property type="match status" value="1"/>
</dbReference>
<dbReference type="Gene3D" id="2.40.50.140">
    <property type="entry name" value="Nucleic acid-binding proteins"/>
    <property type="match status" value="1"/>
</dbReference>
<keyword evidence="4 15" id="KW-0227">DNA damage</keyword>
<dbReference type="PANTHER" id="PTHR47964:SF1">
    <property type="entry name" value="ATP-DEPENDENT DNA HELICASE HOMOLOG RECG, CHLOROPLASTIC"/>
    <property type="match status" value="1"/>
</dbReference>
<evidence type="ECO:0000256" key="3">
    <source>
        <dbReference type="ARBA" id="ARBA00022741"/>
    </source>
</evidence>
<evidence type="ECO:0000256" key="8">
    <source>
        <dbReference type="ARBA" id="ARBA00023125"/>
    </source>
</evidence>
<dbReference type="InterPro" id="IPR047112">
    <property type="entry name" value="RecG/Mfd"/>
</dbReference>
<dbReference type="NCBIfam" id="NF008165">
    <property type="entry name" value="PRK10917.1-3"/>
    <property type="match status" value="1"/>
</dbReference>
<evidence type="ECO:0000259" key="17">
    <source>
        <dbReference type="PROSITE" id="PS51194"/>
    </source>
</evidence>
<evidence type="ECO:0000256" key="10">
    <source>
        <dbReference type="ARBA" id="ARBA00023204"/>
    </source>
</evidence>
<evidence type="ECO:0000256" key="6">
    <source>
        <dbReference type="ARBA" id="ARBA00022806"/>
    </source>
</evidence>
<name>A0A7V3REQ6_9BACT</name>
<feature type="domain" description="Helicase ATP-binding" evidence="16">
    <location>
        <begin position="366"/>
        <end position="527"/>
    </location>
</feature>
<dbReference type="GO" id="GO:0003677">
    <property type="term" value="F:DNA binding"/>
    <property type="evidence" value="ECO:0007669"/>
    <property type="project" value="UniProtKB-KW"/>
</dbReference>
<dbReference type="InterPro" id="IPR033454">
    <property type="entry name" value="RecG_wedge"/>
</dbReference>
<dbReference type="InterPro" id="IPR028993">
    <property type="entry name" value="RecG_N"/>
</dbReference>
<dbReference type="Pfam" id="PF17191">
    <property type="entry name" value="RecG_wedge"/>
    <property type="match status" value="1"/>
</dbReference>
<keyword evidence="11" id="KW-0413">Isomerase</keyword>
<dbReference type="InterPro" id="IPR004609">
    <property type="entry name" value="ATP-dep_DNA_helicase_RecG"/>
</dbReference>
<dbReference type="Pfam" id="PF17190">
    <property type="entry name" value="RecG_N"/>
    <property type="match status" value="1"/>
</dbReference>
<gene>
    <name evidence="18" type="primary">recG</name>
    <name evidence="18" type="ORF">ENX73_03610</name>
</gene>
<comment type="catalytic activity">
    <reaction evidence="12 15">
        <text>Couples ATP hydrolysis with the unwinding of duplex DNA by translocating in the 3'-5' direction.</text>
        <dbReference type="EC" id="5.6.2.4"/>
    </reaction>
</comment>
<comment type="similarity">
    <text evidence="1 15">Belongs to the helicase family. RecG subfamily.</text>
</comment>
<keyword evidence="7 15" id="KW-0067">ATP-binding</keyword>